<dbReference type="RefSeq" id="WP_110379777.1">
    <property type="nucleotide sequence ID" value="NZ_CP029288.2"/>
</dbReference>
<keyword evidence="4" id="KW-1185">Reference proteome</keyword>
<proteinExistence type="predicted"/>
<dbReference type="Gene3D" id="1.50.10.10">
    <property type="match status" value="1"/>
</dbReference>
<dbReference type="InterPro" id="IPR024462">
    <property type="entry name" value="GH116_N"/>
</dbReference>
<dbReference type="PANTHER" id="PTHR12654:SF0">
    <property type="entry name" value="NON-LYSOSOMAL GLUCOSYLCERAMIDASE"/>
    <property type="match status" value="1"/>
</dbReference>
<dbReference type="GeneID" id="36837201"/>
<dbReference type="Pfam" id="PF04685">
    <property type="entry name" value="DUF608"/>
    <property type="match status" value="1"/>
</dbReference>
<evidence type="ECO:0000259" key="1">
    <source>
        <dbReference type="Pfam" id="PF04685"/>
    </source>
</evidence>
<dbReference type="GO" id="GO:0008422">
    <property type="term" value="F:beta-glucosidase activity"/>
    <property type="evidence" value="ECO:0007669"/>
    <property type="project" value="TreeGrafter"/>
</dbReference>
<evidence type="ECO:0000259" key="2">
    <source>
        <dbReference type="Pfam" id="PF12215"/>
    </source>
</evidence>
<dbReference type="PANTHER" id="PTHR12654">
    <property type="entry name" value="BILE ACID BETA-GLUCOSIDASE-RELATED"/>
    <property type="match status" value="1"/>
</dbReference>
<dbReference type="KEGG" id="asul:DFR86_04490"/>
<dbReference type="GO" id="GO:0005975">
    <property type="term" value="P:carbohydrate metabolic process"/>
    <property type="evidence" value="ECO:0007669"/>
    <property type="project" value="InterPro"/>
</dbReference>
<dbReference type="AlphaFoldDB" id="A0A2U9ILJ5"/>
<feature type="domain" description="Glycosyl-hydrolase family 116 catalytic region" evidence="1">
    <location>
        <begin position="309"/>
        <end position="642"/>
    </location>
</feature>
<protein>
    <recommendedName>
        <fullName evidence="5">Glycosyl-hydrolase family 116 catalytic region domain-containing protein</fullName>
    </recommendedName>
</protein>
<dbReference type="InterPro" id="IPR008928">
    <property type="entry name" value="6-hairpin_glycosidase_sf"/>
</dbReference>
<gene>
    <name evidence="3" type="ORF">DFR86_04490</name>
</gene>
<evidence type="ECO:0000313" key="3">
    <source>
        <dbReference type="EMBL" id="AWR96887.1"/>
    </source>
</evidence>
<dbReference type="OrthoDB" id="25222at2157"/>
<dbReference type="InterPro" id="IPR012341">
    <property type="entry name" value="6hp_glycosidase-like_sf"/>
</dbReference>
<dbReference type="EMBL" id="CP029288">
    <property type="protein sequence ID" value="AWR96887.1"/>
    <property type="molecule type" value="Genomic_DNA"/>
</dbReference>
<dbReference type="SUPFAM" id="SSF48208">
    <property type="entry name" value="Six-hairpin glycosidases"/>
    <property type="match status" value="1"/>
</dbReference>
<dbReference type="Pfam" id="PF12215">
    <property type="entry name" value="Glyco_hydr_116N"/>
    <property type="match status" value="1"/>
</dbReference>
<reference evidence="3 4" key="1">
    <citation type="submission" date="2018-05" db="EMBL/GenBank/DDBJ databases">
        <title>Complete Genome Sequences of Extremely Thermoacidophilic, Metal-Mobilizing Type-Strain Members of the Archaeal Family Sulfolobaceae: Acidianus brierleyi DSM-1651T, Acidianus sulfidivorans DSM-18786T, Metallosphaera hakonensis DSM-7519T, and Metallosphaera prunae DSM-10039T.</title>
        <authorList>
            <person name="Counts J.A."/>
            <person name="Kelly R.M."/>
        </authorList>
    </citation>
    <scope>NUCLEOTIDE SEQUENCE [LARGE SCALE GENOMIC DNA]</scope>
    <source>
        <strain evidence="3 4">JP7</strain>
    </source>
</reference>
<accession>A0A2U9ILJ5</accession>
<dbReference type="InterPro" id="IPR006775">
    <property type="entry name" value="GH116_catalytic"/>
</dbReference>
<dbReference type="InterPro" id="IPR052566">
    <property type="entry name" value="Non-lysos_glucosylceramidase"/>
</dbReference>
<dbReference type="Proteomes" id="UP000248410">
    <property type="component" value="Chromosome"/>
</dbReference>
<organism evidence="3 4">
    <name type="scientific">Acidianus sulfidivorans JP7</name>
    <dbReference type="NCBI Taxonomy" id="619593"/>
    <lineage>
        <taxon>Archaea</taxon>
        <taxon>Thermoproteota</taxon>
        <taxon>Thermoprotei</taxon>
        <taxon>Sulfolobales</taxon>
        <taxon>Sulfolobaceae</taxon>
        <taxon>Acidianus</taxon>
    </lineage>
</organism>
<name>A0A2U9ILJ5_9CREN</name>
<evidence type="ECO:0000313" key="4">
    <source>
        <dbReference type="Proteomes" id="UP000248410"/>
    </source>
</evidence>
<feature type="domain" description="Glycosyl-hydrolase family 116 N-terminal" evidence="2">
    <location>
        <begin position="8"/>
        <end position="275"/>
    </location>
</feature>
<evidence type="ECO:0008006" key="5">
    <source>
        <dbReference type="Google" id="ProtNLM"/>
    </source>
</evidence>
<sequence>MKIPSNCGIPIGSIGVGKIDFFSDLSVGNITIRNNWSSPLETIKGFHIVDLSTGTFLQGNPVKLSELKFKVKTPSKIENDALFPRVTYQTENPDFKITIYSPFTPGNLKDSSLPIIIFEIEGDGIIAISFPNIVGSKPWGRENYKIEGEINGVLMKNSKALQSDPAYGNMFLGCEGCNTYVSYRSWIPDPKREGMTEGLSVFDLDYLENHKDETYYKIPKFAREELAGIVWKKVRGKEKFYLSWYFNGIPHHYPYGHYYENWFDNSIEIAKYAKEKNLTVKLEEGDDWLIQATRNSMYVLTYSWLTKDGRFAIYEDPKISLLMNTIGGMTWDGASFAILEYFPDLVKQMDEYIAKYIVNGEVPHDLGIESIENPIYGASYPYSWNDLGPTWILMIYRDYKLTNDLQFLRRNYPKMKEVIEWLIQKDEDNDGIPDSKGGYDNSYDGTYMYGASSYVSSLFACAVKSFIEASKILGEDHSKYDKILEKARETLLSLWNGKYFISWENKKTGEKKETCLNSQILGEFWCDILGLGNIVGEDKVKKALESIYKLNGSASNYCLVNSVDENGKIDESTDQMKSCWPRINFAIAAHMILKGMKEQGLEIAKKEWNTISKYPWNQPSKINAYDGSQFGLPYYIGSLSVFLVKIAQKTSSPLT</sequence>